<evidence type="ECO:0000256" key="1">
    <source>
        <dbReference type="SAM" id="Phobius"/>
    </source>
</evidence>
<proteinExistence type="predicted"/>
<dbReference type="AlphaFoldDB" id="A0A9P1IJ72"/>
<accession>A0A9P1IJ72</accession>
<reference evidence="2" key="1">
    <citation type="submission" date="2022-11" db="EMBL/GenBank/DDBJ databases">
        <authorList>
            <person name="Kikuchi T."/>
        </authorList>
    </citation>
    <scope>NUCLEOTIDE SEQUENCE</scope>
    <source>
        <strain evidence="2">PS1010</strain>
    </source>
</reference>
<feature type="transmembrane region" description="Helical" evidence="1">
    <location>
        <begin position="68"/>
        <end position="95"/>
    </location>
</feature>
<dbReference type="Proteomes" id="UP001152747">
    <property type="component" value="Unassembled WGS sequence"/>
</dbReference>
<feature type="transmembrane region" description="Helical" evidence="1">
    <location>
        <begin position="6"/>
        <end position="31"/>
    </location>
</feature>
<protein>
    <submittedName>
        <fullName evidence="2">Uncharacterized protein</fullName>
    </submittedName>
</protein>
<evidence type="ECO:0000313" key="2">
    <source>
        <dbReference type="EMBL" id="CAI5445605.1"/>
    </source>
</evidence>
<evidence type="ECO:0000313" key="3">
    <source>
        <dbReference type="Proteomes" id="UP001152747"/>
    </source>
</evidence>
<keyword evidence="1" id="KW-0812">Transmembrane</keyword>
<keyword evidence="1" id="KW-1133">Transmembrane helix</keyword>
<name>A0A9P1IJ72_9PELO</name>
<keyword evidence="3" id="KW-1185">Reference proteome</keyword>
<keyword evidence="1" id="KW-0472">Membrane</keyword>
<feature type="transmembrane region" description="Helical" evidence="1">
    <location>
        <begin position="148"/>
        <end position="172"/>
    </location>
</feature>
<dbReference type="EMBL" id="CANHGI010000003">
    <property type="protein sequence ID" value="CAI5445605.1"/>
    <property type="molecule type" value="Genomic_DNA"/>
</dbReference>
<sequence length="191" mass="22400">MVYQVQLVLLYKILIIILAICHVIIGIVAATQGFREEQLIRQLQLPKYFDDSQYIEENTILQSSYFPFILAISHIFFLALPIFIMPFFNILLSIISCISFSNTISEIVRIENNFAEWFDKKHNGDHTFESLFLMDLFKELKSIFDVNFGVMIGGMIALILTILVNFWLIYWYRPRIHKSLSKENAYVISEE</sequence>
<gene>
    <name evidence="2" type="ORF">CAMP_LOCUS8242</name>
</gene>
<comment type="caution">
    <text evidence="2">The sequence shown here is derived from an EMBL/GenBank/DDBJ whole genome shotgun (WGS) entry which is preliminary data.</text>
</comment>
<organism evidence="2 3">
    <name type="scientific">Caenorhabditis angaria</name>
    <dbReference type="NCBI Taxonomy" id="860376"/>
    <lineage>
        <taxon>Eukaryota</taxon>
        <taxon>Metazoa</taxon>
        <taxon>Ecdysozoa</taxon>
        <taxon>Nematoda</taxon>
        <taxon>Chromadorea</taxon>
        <taxon>Rhabditida</taxon>
        <taxon>Rhabditina</taxon>
        <taxon>Rhabditomorpha</taxon>
        <taxon>Rhabditoidea</taxon>
        <taxon>Rhabditidae</taxon>
        <taxon>Peloderinae</taxon>
        <taxon>Caenorhabditis</taxon>
    </lineage>
</organism>